<feature type="compositionally biased region" description="Polar residues" evidence="2">
    <location>
        <begin position="428"/>
        <end position="438"/>
    </location>
</feature>
<comment type="caution">
    <text evidence="4">The sequence shown here is derived from an EMBL/GenBank/DDBJ whole genome shotgun (WGS) entry which is preliminary data.</text>
</comment>
<gene>
    <name evidence="4" type="ORF">GNZ18_18610</name>
</gene>
<dbReference type="SUPFAM" id="SSF53474">
    <property type="entry name" value="alpha/beta-Hydrolases"/>
    <property type="match status" value="1"/>
</dbReference>
<dbReference type="InterPro" id="IPR050585">
    <property type="entry name" value="Xaa-Pro_dipeptidyl-ppase/CocE"/>
</dbReference>
<feature type="compositionally biased region" description="Basic and acidic residues" evidence="2">
    <location>
        <begin position="441"/>
        <end position="452"/>
    </location>
</feature>
<dbReference type="Pfam" id="PF02129">
    <property type="entry name" value="Peptidase_S15"/>
    <property type="match status" value="1"/>
</dbReference>
<protein>
    <submittedName>
        <fullName evidence="4">CocE/NonD family hydrolase</fullName>
    </submittedName>
</protein>
<evidence type="ECO:0000256" key="1">
    <source>
        <dbReference type="ARBA" id="ARBA00022801"/>
    </source>
</evidence>
<dbReference type="SUPFAM" id="SSF49785">
    <property type="entry name" value="Galactose-binding domain-like"/>
    <property type="match status" value="1"/>
</dbReference>
<dbReference type="AlphaFoldDB" id="A0A7K1L2G5"/>
<dbReference type="InterPro" id="IPR005674">
    <property type="entry name" value="CocE/Ser_esterase"/>
</dbReference>
<dbReference type="InterPro" id="IPR013736">
    <property type="entry name" value="Xaa-Pro_dipept_C"/>
</dbReference>
<dbReference type="InterPro" id="IPR000383">
    <property type="entry name" value="Xaa-Pro-like_dom"/>
</dbReference>
<dbReference type="Gene3D" id="3.40.50.1820">
    <property type="entry name" value="alpha/beta hydrolase"/>
    <property type="match status" value="1"/>
</dbReference>
<dbReference type="GO" id="GO:0008239">
    <property type="term" value="F:dipeptidyl-peptidase activity"/>
    <property type="evidence" value="ECO:0007669"/>
    <property type="project" value="InterPro"/>
</dbReference>
<dbReference type="Pfam" id="PF08530">
    <property type="entry name" value="PepX_C"/>
    <property type="match status" value="1"/>
</dbReference>
<dbReference type="RefSeq" id="WP_156217772.1">
    <property type="nucleotide sequence ID" value="NZ_WOFH01000006.1"/>
</dbReference>
<evidence type="ECO:0000313" key="4">
    <source>
        <dbReference type="EMBL" id="MUN38601.1"/>
    </source>
</evidence>
<dbReference type="EMBL" id="WOFH01000006">
    <property type="protein sequence ID" value="MUN38601.1"/>
    <property type="molecule type" value="Genomic_DNA"/>
</dbReference>
<dbReference type="SMART" id="SM00939">
    <property type="entry name" value="PepX_C"/>
    <property type="match status" value="1"/>
</dbReference>
<dbReference type="PANTHER" id="PTHR43056">
    <property type="entry name" value="PEPTIDASE S9 PROLYL OLIGOPEPTIDASE"/>
    <property type="match status" value="1"/>
</dbReference>
<feature type="compositionally biased region" description="Basic and acidic residues" evidence="2">
    <location>
        <begin position="1"/>
        <end position="12"/>
    </location>
</feature>
<evidence type="ECO:0000313" key="5">
    <source>
        <dbReference type="Proteomes" id="UP000432015"/>
    </source>
</evidence>
<sequence>MRRRRESRERRGAGRASRPVGRGRVRLAVLGTAALALGGTAAVPGAPASAAPGAAEHCDFTEQKDVGTKMRDGTVLRSNVFTPKGGGDHPVILMRLPYNKERAEDIFYDRPTRYASACYVVVVQDVRGQYKSDGDFYPYRSEGTDGYDTIEWAARLPHSNGKVGMYGFSYPGLTQWMPATMRPPHLVTIIPAFTSSDYYDGWTYEGGAMYQSFTQSWPLSSLANSSVRKYPDGAKLDAEMNKAGQQLFSKWYWSLPLKKFPPLYPKDERVAPYYYDWIKHPSNDDYWQRWSIRTRYPQVTVPSFNFGGWYDIFLDGTAENFAGMRAKGGSPAARQGSTLMLGPWTHGGHGSRAGALDFGPDAAVDVDALQLRWFDHWLKGAENGVEKDPAVKVFVMGANKWRTANAWPIPGTVNTKYYLNSEGSANTITGDGTLSTAPPSGRREPDRYRYDPDNPVPSFGGRFQQSVPGGPQDQRLIEQRPDVLVYSTPALEKDTEVTGPISVTLYASSSAKDTDFTAKLTDVAEDGTSMLIQYGIQRARYRDSLEHPSLIKPGKVYKYTIKIWPTGNVFKAGHRLRLEISSSNFPMYDRNPNTGKEFGSDRHTRVADQTIYHDAEHPSSIELPIQPTPIG</sequence>
<keyword evidence="5" id="KW-1185">Reference proteome</keyword>
<dbReference type="Gene3D" id="2.60.120.260">
    <property type="entry name" value="Galactose-binding domain-like"/>
    <property type="match status" value="1"/>
</dbReference>
<dbReference type="PANTHER" id="PTHR43056:SF10">
    <property type="entry name" value="COCE_NOND FAMILY, PUTATIVE (AFU_ORTHOLOGUE AFUA_7G00600)-RELATED"/>
    <property type="match status" value="1"/>
</dbReference>
<evidence type="ECO:0000259" key="3">
    <source>
        <dbReference type="SMART" id="SM00939"/>
    </source>
</evidence>
<evidence type="ECO:0000256" key="2">
    <source>
        <dbReference type="SAM" id="MobiDB-lite"/>
    </source>
</evidence>
<accession>A0A7K1L2G5</accession>
<reference evidence="4 5" key="1">
    <citation type="submission" date="2019-11" db="EMBL/GenBank/DDBJ databases">
        <authorList>
            <person name="Cao P."/>
        </authorList>
    </citation>
    <scope>NUCLEOTIDE SEQUENCE [LARGE SCALE GENOMIC DNA]</scope>
    <source>
        <strain evidence="4 5">NEAU-AAG5</strain>
    </source>
</reference>
<dbReference type="NCBIfam" id="TIGR00976">
    <property type="entry name" value="CocE_NonD"/>
    <property type="match status" value="1"/>
</dbReference>
<dbReference type="Proteomes" id="UP000432015">
    <property type="component" value="Unassembled WGS sequence"/>
</dbReference>
<proteinExistence type="predicted"/>
<feature type="region of interest" description="Disordered" evidence="2">
    <location>
        <begin position="1"/>
        <end position="20"/>
    </location>
</feature>
<feature type="region of interest" description="Disordered" evidence="2">
    <location>
        <begin position="428"/>
        <end position="452"/>
    </location>
</feature>
<dbReference type="InterPro" id="IPR029058">
    <property type="entry name" value="AB_hydrolase_fold"/>
</dbReference>
<feature type="domain" description="Xaa-Pro dipeptidyl-peptidase C-terminal" evidence="3">
    <location>
        <begin position="371"/>
        <end position="622"/>
    </location>
</feature>
<name>A0A7K1L2G5_9ACTN</name>
<organism evidence="4 5">
    <name type="scientific">Actinomadura litoris</name>
    <dbReference type="NCBI Taxonomy" id="2678616"/>
    <lineage>
        <taxon>Bacteria</taxon>
        <taxon>Bacillati</taxon>
        <taxon>Actinomycetota</taxon>
        <taxon>Actinomycetes</taxon>
        <taxon>Streptosporangiales</taxon>
        <taxon>Thermomonosporaceae</taxon>
        <taxon>Actinomadura</taxon>
    </lineage>
</organism>
<keyword evidence="1 4" id="KW-0378">Hydrolase</keyword>
<dbReference type="Gene3D" id="1.10.3020.10">
    <property type="entry name" value="alpha-amino acid ester hydrolase ( Helical cap domain)"/>
    <property type="match status" value="1"/>
</dbReference>
<dbReference type="InterPro" id="IPR008979">
    <property type="entry name" value="Galactose-bd-like_sf"/>
</dbReference>